<name>A0A9Q6A936_9BACI</name>
<comment type="caution">
    <text evidence="1">The sequence shown here is derived from an EMBL/GenBank/DDBJ whole genome shotgun (WGS) entry which is preliminary data.</text>
</comment>
<organism evidence="1 2">
    <name type="scientific">Bacillus halotolerans</name>
    <dbReference type="NCBI Taxonomy" id="260554"/>
    <lineage>
        <taxon>Bacteria</taxon>
        <taxon>Bacillati</taxon>
        <taxon>Bacillota</taxon>
        <taxon>Bacilli</taxon>
        <taxon>Bacillales</taxon>
        <taxon>Bacillaceae</taxon>
        <taxon>Bacillus</taxon>
    </lineage>
</organism>
<evidence type="ECO:0000313" key="2">
    <source>
        <dbReference type="Proteomes" id="UP000234803"/>
    </source>
</evidence>
<reference evidence="1 2" key="1">
    <citation type="submission" date="2017-12" db="EMBL/GenBank/DDBJ databases">
        <title>Comparative Functional Genomics of Dry Heat Resistant strains isolated from the Viking Spacecraft.</title>
        <authorList>
            <person name="Seuylemezian A."/>
            <person name="Cooper K."/>
            <person name="Vaishampayan P."/>
        </authorList>
    </citation>
    <scope>NUCLEOTIDE SEQUENCE [LARGE SCALE GENOMIC DNA]</scope>
    <source>
        <strain evidence="1 2">V48-19</strain>
    </source>
</reference>
<protein>
    <submittedName>
        <fullName evidence="1">Uncharacterized protein</fullName>
    </submittedName>
</protein>
<dbReference type="RefSeq" id="WP_101860512.1">
    <property type="nucleotide sequence ID" value="NZ_PGUV01000007.1"/>
</dbReference>
<evidence type="ECO:0000313" key="1">
    <source>
        <dbReference type="EMBL" id="PLS07670.1"/>
    </source>
</evidence>
<gene>
    <name evidence="1" type="ORF">CUU63_10290</name>
</gene>
<sequence>MLFDSIDGESSYVEQKTFKTSKELFDYMQPSFLEELKEEQGADDIEVFGISFIAEEKGIESVITMYDTSSQFRILTELNVSDLDSEYKQTLQSIKDIVDKKL</sequence>
<dbReference type="AlphaFoldDB" id="A0A9Q6A936"/>
<dbReference type="EMBL" id="PGUV01000007">
    <property type="protein sequence ID" value="PLS07670.1"/>
    <property type="molecule type" value="Genomic_DNA"/>
</dbReference>
<dbReference type="Proteomes" id="UP000234803">
    <property type="component" value="Unassembled WGS sequence"/>
</dbReference>
<accession>A0A9Q6A936</accession>
<proteinExistence type="predicted"/>